<accession>A0ABT1EK22</accession>
<dbReference type="EMBL" id="JAMZFV010000022">
    <property type="protein sequence ID" value="MCP1111054.1"/>
    <property type="molecule type" value="Genomic_DNA"/>
</dbReference>
<protein>
    <recommendedName>
        <fullName evidence="4">DUF1129 domain-containing protein</fullName>
    </recommendedName>
</protein>
<keyword evidence="3" id="KW-1185">Reference proteome</keyword>
<organism evidence="2 3">
    <name type="scientific">Ohessyouella blattaphilus</name>
    <dbReference type="NCBI Taxonomy" id="2949333"/>
    <lineage>
        <taxon>Bacteria</taxon>
        <taxon>Bacillati</taxon>
        <taxon>Bacillota</taxon>
        <taxon>Clostridia</taxon>
        <taxon>Lachnospirales</taxon>
        <taxon>Lachnospiraceae</taxon>
        <taxon>Ohessyouella</taxon>
    </lineage>
</organism>
<evidence type="ECO:0000313" key="2">
    <source>
        <dbReference type="EMBL" id="MCP1111054.1"/>
    </source>
</evidence>
<dbReference type="SUPFAM" id="SSF158560">
    <property type="entry name" value="BH3980-like"/>
    <property type="match status" value="1"/>
</dbReference>
<comment type="caution">
    <text evidence="2">The sequence shown here is derived from an EMBL/GenBank/DDBJ whole genome shotgun (WGS) entry which is preliminary data.</text>
</comment>
<evidence type="ECO:0000313" key="3">
    <source>
        <dbReference type="Proteomes" id="UP001523565"/>
    </source>
</evidence>
<gene>
    <name evidence="2" type="ORF">NK118_12420</name>
</gene>
<keyword evidence="1" id="KW-1133">Transmembrane helix</keyword>
<feature type="transmembrane region" description="Helical" evidence="1">
    <location>
        <begin position="94"/>
        <end position="113"/>
    </location>
</feature>
<feature type="transmembrane region" description="Helical" evidence="1">
    <location>
        <begin position="119"/>
        <end position="140"/>
    </location>
</feature>
<evidence type="ECO:0000256" key="1">
    <source>
        <dbReference type="SAM" id="Phobius"/>
    </source>
</evidence>
<dbReference type="Proteomes" id="UP001523565">
    <property type="component" value="Unassembled WGS sequence"/>
</dbReference>
<proteinExistence type="predicted"/>
<feature type="transmembrane region" description="Helical" evidence="1">
    <location>
        <begin position="160"/>
        <end position="178"/>
    </location>
</feature>
<dbReference type="RefSeq" id="WP_262069932.1">
    <property type="nucleotide sequence ID" value="NZ_JAMXOC010000022.1"/>
</dbReference>
<feature type="transmembrane region" description="Helical" evidence="1">
    <location>
        <begin position="190"/>
        <end position="207"/>
    </location>
</feature>
<evidence type="ECO:0008006" key="4">
    <source>
        <dbReference type="Google" id="ProtNLM"/>
    </source>
</evidence>
<keyword evidence="1" id="KW-0472">Membrane</keyword>
<name>A0ABT1EK22_9FIRM</name>
<keyword evidence="1" id="KW-0812">Transmembrane</keyword>
<sequence>MKRKEFEQIKDENNRYLIKLLPEDATAITDVLEYLRGELVITKDEVELIKKDLIQISLDAEARSETFLKAIGNKQEFADSIRESYRRKSLFNKITDLIFIFSLYLFFSMVLQYSDNEGYVIFSMVSLISSIFFFLTVTLFELKLDSYFKVVLNWTHKQLFALKVGLTLVFLILTRLLMPLSSTTTVNLPFLPALITIGVILLISFSLKNMQKS</sequence>
<reference evidence="2 3" key="1">
    <citation type="journal article" date="2022" name="Genome Biol. Evol.">
        <title>Host diet, physiology and behaviors set the stage for Lachnospiraceae cladogenesis.</title>
        <authorList>
            <person name="Vera-Ponce De Leon A."/>
            <person name="Schneider M."/>
            <person name="Jahnes B.C."/>
            <person name="Sadowski V."/>
            <person name="Camuy-Velez L.A."/>
            <person name="Duan J."/>
            <person name="Sabree Z.L."/>
        </authorList>
    </citation>
    <scope>NUCLEOTIDE SEQUENCE [LARGE SCALE GENOMIC DNA]</scope>
    <source>
        <strain evidence="2 3">PAL227</strain>
    </source>
</reference>